<organism evidence="2 3">
    <name type="scientific">Microcystis aeruginosa (strain NIES-843 / IAM M-2473)</name>
    <dbReference type="NCBI Taxonomy" id="449447"/>
    <lineage>
        <taxon>Bacteria</taxon>
        <taxon>Bacillati</taxon>
        <taxon>Cyanobacteriota</taxon>
        <taxon>Cyanophyceae</taxon>
        <taxon>Oscillatoriophycideae</taxon>
        <taxon>Chroococcales</taxon>
        <taxon>Microcystaceae</taxon>
        <taxon>Microcystis</taxon>
    </lineage>
</organism>
<dbReference type="AlphaFoldDB" id="B0JHP1"/>
<protein>
    <submittedName>
        <fullName evidence="2">Uncharacterized protein</fullName>
    </submittedName>
</protein>
<feature type="transmembrane region" description="Helical" evidence="1">
    <location>
        <begin position="53"/>
        <end position="74"/>
    </location>
</feature>
<keyword evidence="1" id="KW-0812">Transmembrane</keyword>
<name>B0JHP1_MICAN</name>
<sequence length="80" mass="9482">MSYYDNCFDHITDPVQRNSVRQQWLQMIDGGLSVADVRILLDKYPDFRLAKSFLLLCLSLKMYLIRMFLTLLIVHQKNTN</sequence>
<proteinExistence type="predicted"/>
<dbReference type="EMBL" id="AP009552">
    <property type="protein sequence ID" value="BAG05453.1"/>
    <property type="molecule type" value="Genomic_DNA"/>
</dbReference>
<evidence type="ECO:0000313" key="2">
    <source>
        <dbReference type="EMBL" id="BAG05453.1"/>
    </source>
</evidence>
<evidence type="ECO:0000313" key="3">
    <source>
        <dbReference type="Proteomes" id="UP000001510"/>
    </source>
</evidence>
<evidence type="ECO:0000256" key="1">
    <source>
        <dbReference type="SAM" id="Phobius"/>
    </source>
</evidence>
<gene>
    <name evidence="2" type="ordered locus">MAE_56310</name>
</gene>
<keyword evidence="1" id="KW-1133">Transmembrane helix</keyword>
<keyword evidence="3" id="KW-1185">Reference proteome</keyword>
<accession>B0JHP1</accession>
<dbReference type="KEGG" id="mar:MAE_56310"/>
<dbReference type="HOGENOM" id="CLU_2585750_0_0_3"/>
<dbReference type="PaxDb" id="449447-MAE_56310"/>
<keyword evidence="1" id="KW-0472">Membrane</keyword>
<reference evidence="2 3" key="1">
    <citation type="journal article" date="2007" name="DNA Res.">
        <title>Complete genomic structure of the bloom-forming toxic cyanobacterium Microcystis aeruginosa NIES-843.</title>
        <authorList>
            <person name="Kaneko T."/>
            <person name="Nakajima N."/>
            <person name="Okamoto S."/>
            <person name="Suzuki I."/>
            <person name="Tanabe Y."/>
            <person name="Tamaoki M."/>
            <person name="Nakamura Y."/>
            <person name="Kasai F."/>
            <person name="Watanabe A."/>
            <person name="Kawashima K."/>
            <person name="Kishida Y."/>
            <person name="Ono A."/>
            <person name="Shimizu Y."/>
            <person name="Takahashi C."/>
            <person name="Minami C."/>
            <person name="Fujishiro T."/>
            <person name="Kohara M."/>
            <person name="Katoh M."/>
            <person name="Nakazaki N."/>
            <person name="Nakayama S."/>
            <person name="Yamada M."/>
            <person name="Tabata S."/>
            <person name="Watanabe M.M."/>
        </authorList>
    </citation>
    <scope>NUCLEOTIDE SEQUENCE [LARGE SCALE GENOMIC DNA]</scope>
    <source>
        <strain evidence="3">NIES-843 / IAM M-247</strain>
    </source>
</reference>
<dbReference type="EnsemblBacteria" id="BAG05453">
    <property type="protein sequence ID" value="BAG05453"/>
    <property type="gene ID" value="MAE_56310"/>
</dbReference>
<dbReference type="Proteomes" id="UP000001510">
    <property type="component" value="Chromosome"/>
</dbReference>